<reference evidence="2" key="2">
    <citation type="journal article" date="2024" name="Plant">
        <title>Genomic evolution and insights into agronomic trait innovations of Sesamum species.</title>
        <authorList>
            <person name="Miao H."/>
            <person name="Wang L."/>
            <person name="Qu L."/>
            <person name="Liu H."/>
            <person name="Sun Y."/>
            <person name="Le M."/>
            <person name="Wang Q."/>
            <person name="Wei S."/>
            <person name="Zheng Y."/>
            <person name="Lin W."/>
            <person name="Duan Y."/>
            <person name="Cao H."/>
            <person name="Xiong S."/>
            <person name="Wang X."/>
            <person name="Wei L."/>
            <person name="Li C."/>
            <person name="Ma Q."/>
            <person name="Ju M."/>
            <person name="Zhao R."/>
            <person name="Li G."/>
            <person name="Mu C."/>
            <person name="Tian Q."/>
            <person name="Mei H."/>
            <person name="Zhang T."/>
            <person name="Gao T."/>
            <person name="Zhang H."/>
        </authorList>
    </citation>
    <scope>NUCLEOTIDE SEQUENCE</scope>
    <source>
        <strain evidence="2">KEN1</strain>
    </source>
</reference>
<dbReference type="GO" id="GO:0004523">
    <property type="term" value="F:RNA-DNA hybrid ribonuclease activity"/>
    <property type="evidence" value="ECO:0007669"/>
    <property type="project" value="InterPro"/>
</dbReference>
<dbReference type="InterPro" id="IPR044730">
    <property type="entry name" value="RNase_H-like_dom_plant"/>
</dbReference>
<accession>A0AAW2XKK3</accession>
<comment type="caution">
    <text evidence="2">The sequence shown here is derived from an EMBL/GenBank/DDBJ whole genome shotgun (WGS) entry which is preliminary data.</text>
</comment>
<proteinExistence type="predicted"/>
<dbReference type="PANTHER" id="PTHR47074">
    <property type="entry name" value="BNAC02G40300D PROTEIN"/>
    <property type="match status" value="1"/>
</dbReference>
<feature type="domain" description="RNase H type-1" evidence="1">
    <location>
        <begin position="139"/>
        <end position="198"/>
    </location>
</feature>
<dbReference type="PANTHER" id="PTHR47074:SF11">
    <property type="entry name" value="REVERSE TRANSCRIPTASE-LIKE PROTEIN"/>
    <property type="match status" value="1"/>
</dbReference>
<protein>
    <recommendedName>
        <fullName evidence="1">RNase H type-1 domain-containing protein</fullName>
    </recommendedName>
</protein>
<dbReference type="InterPro" id="IPR002156">
    <property type="entry name" value="RNaseH_domain"/>
</dbReference>
<evidence type="ECO:0000259" key="1">
    <source>
        <dbReference type="Pfam" id="PF13456"/>
    </source>
</evidence>
<dbReference type="GO" id="GO:0003676">
    <property type="term" value="F:nucleic acid binding"/>
    <property type="evidence" value="ECO:0007669"/>
    <property type="project" value="InterPro"/>
</dbReference>
<reference evidence="2" key="1">
    <citation type="submission" date="2020-06" db="EMBL/GenBank/DDBJ databases">
        <authorList>
            <person name="Li T."/>
            <person name="Hu X."/>
            <person name="Zhang T."/>
            <person name="Song X."/>
            <person name="Zhang H."/>
            <person name="Dai N."/>
            <person name="Sheng W."/>
            <person name="Hou X."/>
            <person name="Wei L."/>
        </authorList>
    </citation>
    <scope>NUCLEOTIDE SEQUENCE</scope>
    <source>
        <strain evidence="2">KEN1</strain>
        <tissue evidence="2">Leaf</tissue>
    </source>
</reference>
<dbReference type="EMBL" id="JACGWN010000004">
    <property type="protein sequence ID" value="KAL0453407.1"/>
    <property type="molecule type" value="Genomic_DNA"/>
</dbReference>
<dbReference type="InterPro" id="IPR012337">
    <property type="entry name" value="RNaseH-like_sf"/>
</dbReference>
<sequence>MPDRCGAYHLRWAIIFVFSSSPSDWIAYMVAHLSKEELEIFFTIYWALWWNRNRTLMERITLPPVELLTFALNYINSFRQVNALPACIARRTAPSSWTPPDTGWIKLNCDGAIFAAESEIGLGVVARDERGSCVGWKALLEGDCSNLHVKLTSCQEDYSAIEMILRDIKALATGFEGCVFSLVRRTGNKVAHSLARNASSVESGDPILPPQSLTLMFSDILLL</sequence>
<dbReference type="AlphaFoldDB" id="A0AAW2XKK3"/>
<gene>
    <name evidence="2" type="ORF">Slati_1318800</name>
</gene>
<dbReference type="SUPFAM" id="SSF53098">
    <property type="entry name" value="Ribonuclease H-like"/>
    <property type="match status" value="1"/>
</dbReference>
<dbReference type="InterPro" id="IPR052929">
    <property type="entry name" value="RNase_H-like_EbsB-rel"/>
</dbReference>
<name>A0AAW2XKK3_9LAMI</name>
<evidence type="ECO:0000313" key="2">
    <source>
        <dbReference type="EMBL" id="KAL0453407.1"/>
    </source>
</evidence>
<organism evidence="2">
    <name type="scientific">Sesamum latifolium</name>
    <dbReference type="NCBI Taxonomy" id="2727402"/>
    <lineage>
        <taxon>Eukaryota</taxon>
        <taxon>Viridiplantae</taxon>
        <taxon>Streptophyta</taxon>
        <taxon>Embryophyta</taxon>
        <taxon>Tracheophyta</taxon>
        <taxon>Spermatophyta</taxon>
        <taxon>Magnoliopsida</taxon>
        <taxon>eudicotyledons</taxon>
        <taxon>Gunneridae</taxon>
        <taxon>Pentapetalae</taxon>
        <taxon>asterids</taxon>
        <taxon>lamiids</taxon>
        <taxon>Lamiales</taxon>
        <taxon>Pedaliaceae</taxon>
        <taxon>Sesamum</taxon>
    </lineage>
</organism>
<dbReference type="Pfam" id="PF13456">
    <property type="entry name" value="RVT_3"/>
    <property type="match status" value="1"/>
</dbReference>
<dbReference type="CDD" id="cd06222">
    <property type="entry name" value="RNase_H_like"/>
    <property type="match status" value="1"/>
</dbReference>